<sequence>MRVCRRLRPGSGVQSEAGRGPQHYHVAERPASAGPDPEGSLGPYFLGESLVFPEVNVSDDNDNITNIEDARTKRGRPPKAEAAKSDFMKPQTVSFIAAALGIDRRTVERKLMGVAPAERQGKSDLYAFPEACKAIFRSENGLSAQALASLKPDQLPPITQSAFWNAQKQRVAFYQETGELWRSDQIEHALDAIIKVFRESLVSLPEKLKAATKAGKTHQDVAYAILEVVEDQASKSVRELHGKSYSAELALIEEQMSTQDMFEAGELPDDE</sequence>
<keyword evidence="3" id="KW-1185">Reference proteome</keyword>
<reference evidence="2 3" key="1">
    <citation type="submission" date="2019-01" db="EMBL/GenBank/DDBJ databases">
        <title>Sinorhodobacter populi sp. nov. isolated from the symptomatic bark tissue of Populus euramericana canker.</title>
        <authorList>
            <person name="Xu G."/>
        </authorList>
    </citation>
    <scope>NUCLEOTIDE SEQUENCE [LARGE SCALE GENOMIC DNA]</scope>
    <source>
        <strain evidence="2 3">2D-5</strain>
    </source>
</reference>
<evidence type="ECO:0000313" key="3">
    <source>
        <dbReference type="Proteomes" id="UP000285710"/>
    </source>
</evidence>
<dbReference type="Proteomes" id="UP000285710">
    <property type="component" value="Unassembled WGS sequence"/>
</dbReference>
<proteinExistence type="predicted"/>
<feature type="region of interest" description="Disordered" evidence="1">
    <location>
        <begin position="1"/>
        <end position="40"/>
    </location>
</feature>
<evidence type="ECO:0000256" key="1">
    <source>
        <dbReference type="SAM" id="MobiDB-lite"/>
    </source>
</evidence>
<accession>A0A443J0A4</accession>
<comment type="caution">
    <text evidence="2">The sequence shown here is derived from an EMBL/GenBank/DDBJ whole genome shotgun (WGS) entry which is preliminary data.</text>
</comment>
<organism evidence="2 3">
    <name type="scientific">Paenirhodobacter populi</name>
    <dbReference type="NCBI Taxonomy" id="2306993"/>
    <lineage>
        <taxon>Bacteria</taxon>
        <taxon>Pseudomonadati</taxon>
        <taxon>Pseudomonadota</taxon>
        <taxon>Alphaproteobacteria</taxon>
        <taxon>Rhodobacterales</taxon>
        <taxon>Rhodobacter group</taxon>
        <taxon>Paenirhodobacter</taxon>
    </lineage>
</organism>
<name>A0A443J0A4_9RHOB</name>
<gene>
    <name evidence="2" type="ORF">D2T33_05440</name>
</gene>
<protein>
    <submittedName>
        <fullName evidence="2">DUF1441 family protein</fullName>
    </submittedName>
</protein>
<evidence type="ECO:0000313" key="2">
    <source>
        <dbReference type="EMBL" id="RWR13840.1"/>
    </source>
</evidence>
<reference evidence="2 3" key="2">
    <citation type="submission" date="2019-01" db="EMBL/GenBank/DDBJ databases">
        <authorList>
            <person name="Li Y."/>
        </authorList>
    </citation>
    <scope>NUCLEOTIDE SEQUENCE [LARGE SCALE GENOMIC DNA]</scope>
    <source>
        <strain evidence="2 3">2D-5</strain>
    </source>
</reference>
<dbReference type="EMBL" id="SAUW01000004">
    <property type="protein sequence ID" value="RWR13840.1"/>
    <property type="molecule type" value="Genomic_DNA"/>
</dbReference>
<dbReference type="AlphaFoldDB" id="A0A443J0A4"/>